<comment type="caution">
    <text evidence="16">The sequence shown here is derived from an EMBL/GenBank/DDBJ whole genome shotgun (WGS) entry which is preliminary data.</text>
</comment>
<accession>A0A0G0JGY8</accession>
<evidence type="ECO:0000259" key="15">
    <source>
        <dbReference type="Pfam" id="PF06415"/>
    </source>
</evidence>
<feature type="domain" description="BPG-independent PGAM N-terminal" evidence="15">
    <location>
        <begin position="82"/>
        <end position="298"/>
    </location>
</feature>
<comment type="catalytic activity">
    <reaction evidence="1 9">
        <text>(2R)-2-phosphoglycerate = (2R)-3-phosphoglycerate</text>
        <dbReference type="Rhea" id="RHEA:15901"/>
        <dbReference type="ChEBI" id="CHEBI:58272"/>
        <dbReference type="ChEBI" id="CHEBI:58289"/>
        <dbReference type="EC" id="5.4.2.12"/>
    </reaction>
</comment>
<dbReference type="CDD" id="cd16010">
    <property type="entry name" value="iPGM"/>
    <property type="match status" value="1"/>
</dbReference>
<feature type="binding site" evidence="9 13">
    <location>
        <position position="62"/>
    </location>
    <ligand>
        <name>Mn(2+)</name>
        <dbReference type="ChEBI" id="CHEBI:29035"/>
        <label>2</label>
    </ligand>
</feature>
<evidence type="ECO:0000256" key="5">
    <source>
        <dbReference type="ARBA" id="ARBA00022723"/>
    </source>
</evidence>
<feature type="binding site" evidence="9 13">
    <location>
        <position position="443"/>
    </location>
    <ligand>
        <name>Mn(2+)</name>
        <dbReference type="ChEBI" id="CHEBI:29035"/>
        <label>2</label>
    </ligand>
</feature>
<evidence type="ECO:0000313" key="17">
    <source>
        <dbReference type="Proteomes" id="UP000034849"/>
    </source>
</evidence>
<dbReference type="GO" id="GO:0030145">
    <property type="term" value="F:manganese ion binding"/>
    <property type="evidence" value="ECO:0007669"/>
    <property type="project" value="UniProtKB-UniRule"/>
</dbReference>
<sequence length="524" mass="57778">MKNRPVVLAILDGWGVAPDSPGNALTRAKLPNFKRFLHEYPAMTLYASGNEVGLMFGEMGNSEVGHLNIGAGRVYYQSLPRINKEISSGEFFTNKAFLAAVEQVKKNNSSLHLIGLLGPGNVHANQEHLYALLKLASDNKLKKVFIHGVLDGRDTKYDLGVEFTKQLIAKTKEYKCGEVASISGRFYAMDRDNQWDRVEKAYQAIALGQANKYFKDPVDAIESSYKEKIYDEEFVPIVIGKEGKPTCKINAGDAIIFVNFRPDRARQLTEAIVLPGFSKFEREYVKDLLFVTMTEYEKETPVMVAYPPQVVHNCLAEALSKAELTQIHLAETQKYAHVTFFLNGTVEDQFRGEDRILVPSKKIVSFKDAPEMSADEVSKEVIKAVEEGKHDVIIFNLANVDMVGHTGDLAATIKSAEVVDKNLGKIAEYVLNKNGLLFLTADHGNAEEVINLQTGEMDKEHSTNPVPFLVIGNDYQGQAGPSGDAPDGDLSLISPVGMLADVAPTILKAVGVEQPKEMTGRPLI</sequence>
<feature type="binding site" evidence="9 12">
    <location>
        <position position="185"/>
    </location>
    <ligand>
        <name>substrate</name>
    </ligand>
</feature>
<dbReference type="InterPro" id="IPR036646">
    <property type="entry name" value="PGAM_B_sf"/>
</dbReference>
<dbReference type="EMBL" id="LBSX01000010">
    <property type="protein sequence ID" value="KKQ27366.1"/>
    <property type="molecule type" value="Genomic_DNA"/>
</dbReference>
<protein>
    <recommendedName>
        <fullName evidence="9 10">2,3-bisphosphoglycerate-independent phosphoglycerate mutase</fullName>
        <shortName evidence="9">BPG-independent PGAM</shortName>
        <shortName evidence="9">Phosphoglyceromutase</shortName>
        <shortName evidence="9">iPGM</shortName>
        <ecNumber evidence="9 10">5.4.2.12</ecNumber>
    </recommendedName>
</protein>
<dbReference type="Proteomes" id="UP000034849">
    <property type="component" value="Unassembled WGS sequence"/>
</dbReference>
<dbReference type="InterPro" id="IPR005995">
    <property type="entry name" value="Pgm_bpd_ind"/>
</dbReference>
<dbReference type="PANTHER" id="PTHR31637">
    <property type="entry name" value="2,3-BISPHOSPHOGLYCERATE-INDEPENDENT PHOSPHOGLYCERATE MUTASE"/>
    <property type="match status" value="1"/>
</dbReference>
<comment type="pathway">
    <text evidence="3 9">Carbohydrate degradation; glycolysis; pyruvate from D-glyceraldehyde 3-phosphate: step 3/5.</text>
</comment>
<dbReference type="InterPro" id="IPR011258">
    <property type="entry name" value="BPG-indep_PGM_N"/>
</dbReference>
<evidence type="ECO:0000256" key="3">
    <source>
        <dbReference type="ARBA" id="ARBA00004798"/>
    </source>
</evidence>
<keyword evidence="6 9" id="KW-0324">Glycolysis</keyword>
<feature type="binding site" evidence="9 12">
    <location>
        <position position="123"/>
    </location>
    <ligand>
        <name>substrate</name>
    </ligand>
</feature>
<dbReference type="SUPFAM" id="SSF64158">
    <property type="entry name" value="2,3-Bisphosphoglycerate-independent phosphoglycerate mutase, substrate-binding domain"/>
    <property type="match status" value="1"/>
</dbReference>
<evidence type="ECO:0000313" key="16">
    <source>
        <dbReference type="EMBL" id="KKQ27366.1"/>
    </source>
</evidence>
<name>A0A0G0JGY8_9BACT</name>
<dbReference type="PIRSF" id="PIRSF001492">
    <property type="entry name" value="IPGAM"/>
    <property type="match status" value="1"/>
</dbReference>
<feature type="binding site" evidence="9 12">
    <location>
        <position position="334"/>
    </location>
    <ligand>
        <name>substrate</name>
    </ligand>
</feature>
<dbReference type="UniPathway" id="UPA00109">
    <property type="reaction ID" value="UER00186"/>
</dbReference>
<evidence type="ECO:0000256" key="6">
    <source>
        <dbReference type="ARBA" id="ARBA00023152"/>
    </source>
</evidence>
<feature type="binding site" evidence="9 13">
    <location>
        <position position="12"/>
    </location>
    <ligand>
        <name>Mn(2+)</name>
        <dbReference type="ChEBI" id="CHEBI:29035"/>
        <label>2</label>
    </ligand>
</feature>
<dbReference type="HAMAP" id="MF_01038">
    <property type="entry name" value="GpmI"/>
    <property type="match status" value="1"/>
</dbReference>
<comment type="subunit">
    <text evidence="9">Monomer.</text>
</comment>
<evidence type="ECO:0000256" key="11">
    <source>
        <dbReference type="PIRSR" id="PIRSR001492-1"/>
    </source>
</evidence>
<dbReference type="PATRIC" id="fig|1619046.3.peg.693"/>
<feature type="binding site" evidence="9 12">
    <location>
        <position position="191"/>
    </location>
    <ligand>
        <name>substrate</name>
    </ligand>
</feature>
<dbReference type="InterPro" id="IPR006124">
    <property type="entry name" value="Metalloenzyme"/>
</dbReference>
<dbReference type="AlphaFoldDB" id="A0A0G0JGY8"/>
<keyword evidence="7 9" id="KW-0464">Manganese</keyword>
<feature type="binding site" evidence="9 13">
    <location>
        <position position="401"/>
    </location>
    <ligand>
        <name>Mn(2+)</name>
        <dbReference type="ChEBI" id="CHEBI:29035"/>
        <label>1</label>
    </ligand>
</feature>
<dbReference type="Gene3D" id="3.40.720.10">
    <property type="entry name" value="Alkaline Phosphatase, subunit A"/>
    <property type="match status" value="1"/>
</dbReference>
<dbReference type="PANTHER" id="PTHR31637:SF0">
    <property type="entry name" value="2,3-BISPHOSPHOGLYCERATE-INDEPENDENT PHOSPHOGLYCERATE MUTASE"/>
    <property type="match status" value="1"/>
</dbReference>
<evidence type="ECO:0000256" key="2">
    <source>
        <dbReference type="ARBA" id="ARBA00002315"/>
    </source>
</evidence>
<evidence type="ECO:0000256" key="9">
    <source>
        <dbReference type="HAMAP-Rule" id="MF_01038"/>
    </source>
</evidence>
<dbReference type="GO" id="GO:0006007">
    <property type="term" value="P:glucose catabolic process"/>
    <property type="evidence" value="ECO:0007669"/>
    <property type="project" value="InterPro"/>
</dbReference>
<feature type="binding site" evidence="9 12">
    <location>
        <begin position="261"/>
        <end position="264"/>
    </location>
    <ligand>
        <name>substrate</name>
    </ligand>
</feature>
<dbReference type="Pfam" id="PF06415">
    <property type="entry name" value="iPGM_N"/>
    <property type="match status" value="1"/>
</dbReference>
<dbReference type="Gene3D" id="3.40.1450.10">
    <property type="entry name" value="BPG-independent phosphoglycerate mutase, domain B"/>
    <property type="match status" value="1"/>
</dbReference>
<evidence type="ECO:0000256" key="10">
    <source>
        <dbReference type="NCBIfam" id="TIGR01307"/>
    </source>
</evidence>
<feature type="domain" description="Metalloenzyme" evidence="14">
    <location>
        <begin position="5"/>
        <end position="513"/>
    </location>
</feature>
<dbReference type="GO" id="GO:0005829">
    <property type="term" value="C:cytosol"/>
    <property type="evidence" value="ECO:0007669"/>
    <property type="project" value="TreeGrafter"/>
</dbReference>
<proteinExistence type="inferred from homology"/>
<dbReference type="STRING" id="1619046.US42_C0010G0013"/>
<dbReference type="InterPro" id="IPR017850">
    <property type="entry name" value="Alkaline_phosphatase_core_sf"/>
</dbReference>
<comment type="function">
    <text evidence="2 9">Catalyzes the interconversion of 2-phosphoglycerate and 3-phosphoglycerate.</text>
</comment>
<feature type="active site" description="Phosphoserine intermediate" evidence="9 11">
    <location>
        <position position="62"/>
    </location>
</feature>
<evidence type="ECO:0000256" key="8">
    <source>
        <dbReference type="ARBA" id="ARBA00023235"/>
    </source>
</evidence>
<feature type="binding site" evidence="9 13">
    <location>
        <position position="405"/>
    </location>
    <ligand>
        <name>Mn(2+)</name>
        <dbReference type="ChEBI" id="CHEBI:29035"/>
        <label>1</label>
    </ligand>
</feature>
<evidence type="ECO:0000256" key="7">
    <source>
        <dbReference type="ARBA" id="ARBA00023211"/>
    </source>
</evidence>
<feature type="binding site" evidence="9 13">
    <location>
        <position position="461"/>
    </location>
    <ligand>
        <name>Mn(2+)</name>
        <dbReference type="ChEBI" id="CHEBI:29035"/>
        <label>1</label>
    </ligand>
</feature>
<dbReference type="GO" id="GO:0006096">
    <property type="term" value="P:glycolytic process"/>
    <property type="evidence" value="ECO:0007669"/>
    <property type="project" value="UniProtKB-UniRule"/>
</dbReference>
<dbReference type="GO" id="GO:0004619">
    <property type="term" value="F:phosphoglycerate mutase activity"/>
    <property type="evidence" value="ECO:0007669"/>
    <property type="project" value="UniProtKB-UniRule"/>
</dbReference>
<reference evidence="16 17" key="1">
    <citation type="journal article" date="2015" name="Nature">
        <title>rRNA introns, odd ribosomes, and small enigmatic genomes across a large radiation of phyla.</title>
        <authorList>
            <person name="Brown C.T."/>
            <person name="Hug L.A."/>
            <person name="Thomas B.C."/>
            <person name="Sharon I."/>
            <person name="Castelle C.J."/>
            <person name="Singh A."/>
            <person name="Wilkins M.J."/>
            <person name="Williams K.H."/>
            <person name="Banfield J.F."/>
        </authorList>
    </citation>
    <scope>NUCLEOTIDE SEQUENCE [LARGE SCALE GENOMIC DNA]</scope>
</reference>
<feature type="binding site" evidence="9 13">
    <location>
        <position position="442"/>
    </location>
    <ligand>
        <name>Mn(2+)</name>
        <dbReference type="ChEBI" id="CHEBI:29035"/>
        <label>2</label>
    </ligand>
</feature>
<dbReference type="NCBIfam" id="TIGR01307">
    <property type="entry name" value="pgm_bpd_ind"/>
    <property type="match status" value="1"/>
</dbReference>
<evidence type="ECO:0000256" key="4">
    <source>
        <dbReference type="ARBA" id="ARBA00008819"/>
    </source>
</evidence>
<comment type="cofactor">
    <cofactor evidence="9">
        <name>Mn(2+)</name>
        <dbReference type="ChEBI" id="CHEBI:29035"/>
    </cofactor>
    <text evidence="9">Binds 2 manganese ions per subunit.</text>
</comment>
<dbReference type="FunFam" id="3.40.1450.10:FF:000002">
    <property type="entry name" value="2,3-bisphosphoglycerate-independent phosphoglycerate mutase"/>
    <property type="match status" value="1"/>
</dbReference>
<evidence type="ECO:0000256" key="12">
    <source>
        <dbReference type="PIRSR" id="PIRSR001492-2"/>
    </source>
</evidence>
<keyword evidence="5 9" id="KW-0479">Metal-binding</keyword>
<comment type="similarity">
    <text evidence="4 9">Belongs to the BPG-independent phosphoglycerate mutase family.</text>
</comment>
<organism evidence="16 17">
    <name type="scientific">Candidatus Magasanikbacteria bacterium GW2011_GWC2_37_14</name>
    <dbReference type="NCBI Taxonomy" id="1619046"/>
    <lineage>
        <taxon>Bacteria</taxon>
        <taxon>Candidatus Magasanikiibacteriota</taxon>
    </lineage>
</organism>
<gene>
    <name evidence="9" type="primary">gpmI</name>
    <name evidence="16" type="ORF">US42_C0010G0013</name>
</gene>
<feature type="binding site" evidence="9 12">
    <location>
        <begin position="153"/>
        <end position="154"/>
    </location>
    <ligand>
        <name>substrate</name>
    </ligand>
</feature>
<evidence type="ECO:0000256" key="1">
    <source>
        <dbReference type="ARBA" id="ARBA00000370"/>
    </source>
</evidence>
<evidence type="ECO:0000256" key="13">
    <source>
        <dbReference type="PIRSR" id="PIRSR001492-3"/>
    </source>
</evidence>
<keyword evidence="8 9" id="KW-0413">Isomerase</keyword>
<dbReference type="Pfam" id="PF01676">
    <property type="entry name" value="Metalloenzyme"/>
    <property type="match status" value="1"/>
</dbReference>
<dbReference type="EC" id="5.4.2.12" evidence="9 10"/>
<dbReference type="SUPFAM" id="SSF53649">
    <property type="entry name" value="Alkaline phosphatase-like"/>
    <property type="match status" value="1"/>
</dbReference>
<evidence type="ECO:0000259" key="14">
    <source>
        <dbReference type="Pfam" id="PF01676"/>
    </source>
</evidence>